<dbReference type="EMBL" id="JAKOGI010000586">
    <property type="protein sequence ID" value="KAJ8432735.1"/>
    <property type="molecule type" value="Genomic_DNA"/>
</dbReference>
<accession>A0A9Q1Q9A7</accession>
<gene>
    <name evidence="3" type="ORF">Cgig2_015653</name>
</gene>
<name>A0A9Q1Q9A7_9CARY</name>
<evidence type="ECO:0000313" key="3">
    <source>
        <dbReference type="EMBL" id="KAJ8432735.1"/>
    </source>
</evidence>
<dbReference type="PANTHER" id="PTHR33248">
    <property type="entry name" value="ZINC ION-BINDING PROTEIN"/>
    <property type="match status" value="1"/>
</dbReference>
<evidence type="ECO:0000256" key="2">
    <source>
        <dbReference type="SAM" id="Phobius"/>
    </source>
</evidence>
<comment type="caution">
    <text evidence="3">The sequence shown here is derived from an EMBL/GenBank/DDBJ whole genome shotgun (WGS) entry which is preliminary data.</text>
</comment>
<keyword evidence="2" id="KW-1133">Transmembrane helix</keyword>
<protein>
    <submittedName>
        <fullName evidence="3">Uncharacterized protein</fullName>
    </submittedName>
</protein>
<dbReference type="OrthoDB" id="1435771at2759"/>
<sequence length="157" mass="17151">MSTSNKSGPCCLKPEKICNCGRRCKVATSMTLKNPMRRFVCCRNYGGGGGCDYFERVDESLDERVSSMAVGLMVSNDTMASEIKRVENDLEAQTHKVKKLKKKNQRMKLKFICLCSIVVTFPPLFAAVYPACAVATVNGVQTVALSCAGSIGYDLIC</sequence>
<feature type="coiled-coil region" evidence="1">
    <location>
        <begin position="76"/>
        <end position="110"/>
    </location>
</feature>
<proteinExistence type="predicted"/>
<reference evidence="3" key="1">
    <citation type="submission" date="2022-04" db="EMBL/GenBank/DDBJ databases">
        <title>Carnegiea gigantea Genome sequencing and assembly v2.</title>
        <authorList>
            <person name="Copetti D."/>
            <person name="Sanderson M.J."/>
            <person name="Burquez A."/>
            <person name="Wojciechowski M.F."/>
        </authorList>
    </citation>
    <scope>NUCLEOTIDE SEQUENCE</scope>
    <source>
        <strain evidence="3">SGP5-SGP5p</strain>
        <tissue evidence="3">Aerial part</tissue>
    </source>
</reference>
<keyword evidence="1" id="KW-0175">Coiled coil</keyword>
<keyword evidence="4" id="KW-1185">Reference proteome</keyword>
<evidence type="ECO:0000313" key="4">
    <source>
        <dbReference type="Proteomes" id="UP001153076"/>
    </source>
</evidence>
<feature type="transmembrane region" description="Helical" evidence="2">
    <location>
        <begin position="109"/>
        <end position="129"/>
    </location>
</feature>
<dbReference type="AlphaFoldDB" id="A0A9Q1Q9A7"/>
<dbReference type="Proteomes" id="UP001153076">
    <property type="component" value="Unassembled WGS sequence"/>
</dbReference>
<evidence type="ECO:0000256" key="1">
    <source>
        <dbReference type="SAM" id="Coils"/>
    </source>
</evidence>
<keyword evidence="2" id="KW-0812">Transmembrane</keyword>
<keyword evidence="2" id="KW-0472">Membrane</keyword>
<organism evidence="3 4">
    <name type="scientific">Carnegiea gigantea</name>
    <dbReference type="NCBI Taxonomy" id="171969"/>
    <lineage>
        <taxon>Eukaryota</taxon>
        <taxon>Viridiplantae</taxon>
        <taxon>Streptophyta</taxon>
        <taxon>Embryophyta</taxon>
        <taxon>Tracheophyta</taxon>
        <taxon>Spermatophyta</taxon>
        <taxon>Magnoliopsida</taxon>
        <taxon>eudicotyledons</taxon>
        <taxon>Gunneridae</taxon>
        <taxon>Pentapetalae</taxon>
        <taxon>Caryophyllales</taxon>
        <taxon>Cactineae</taxon>
        <taxon>Cactaceae</taxon>
        <taxon>Cactoideae</taxon>
        <taxon>Echinocereeae</taxon>
        <taxon>Carnegiea</taxon>
    </lineage>
</organism>